<comment type="caution">
    <text evidence="1">The sequence shown here is derived from an EMBL/GenBank/DDBJ whole genome shotgun (WGS) entry which is preliminary data.</text>
</comment>
<reference evidence="1 2" key="1">
    <citation type="journal article" date="2013" name="ISME J.">
        <title>A metabolic model for members of the genus Tetrasphaera involved in enhanced biological phosphorus removal.</title>
        <authorList>
            <person name="Kristiansen R."/>
            <person name="Nguyen H.T.T."/>
            <person name="Saunders A.M."/>
            <person name="Nielsen J.L."/>
            <person name="Wimmer R."/>
            <person name="Le V.Q."/>
            <person name="McIlroy S.J."/>
            <person name="Petrovski S."/>
            <person name="Seviour R.J."/>
            <person name="Calteau A."/>
            <person name="Nielsen K.L."/>
            <person name="Nielsen P.H."/>
        </authorList>
    </citation>
    <scope>NUCLEOTIDE SEQUENCE [LARGE SCALE GENOMIC DNA]</scope>
    <source>
        <strain evidence="1 2">Lp2</strain>
    </source>
</reference>
<dbReference type="AlphaFoldDB" id="N0DYY1"/>
<evidence type="ECO:0000313" key="2">
    <source>
        <dbReference type="Proteomes" id="UP000013167"/>
    </source>
</evidence>
<dbReference type="EMBL" id="CAIZ01000098">
    <property type="protein sequence ID" value="CCH69682.1"/>
    <property type="molecule type" value="Genomic_DNA"/>
</dbReference>
<dbReference type="STRING" id="1193181.BN10_300023"/>
<evidence type="ECO:0000313" key="1">
    <source>
        <dbReference type="EMBL" id="CCH69682.1"/>
    </source>
</evidence>
<dbReference type="HOGENOM" id="CLU_2467965_0_0_11"/>
<accession>N0DYY1</accession>
<name>N0DYY1_9MICO</name>
<keyword evidence="2" id="KW-1185">Reference proteome</keyword>
<sequence>MASPAVTCSSSRRATRAWNQEVEGFGQSGAVLVTQAYGDGRWTLAYPGAEAGGCTISIDGDTVAILDDPVKSSGACVLDSAWLDQVNP</sequence>
<gene>
    <name evidence="1" type="ORF">BN10_300023</name>
</gene>
<protein>
    <submittedName>
        <fullName evidence="1">Uncharacterized protein</fullName>
    </submittedName>
</protein>
<dbReference type="Proteomes" id="UP000013167">
    <property type="component" value="Unassembled WGS sequence"/>
</dbReference>
<organism evidence="1 2">
    <name type="scientific">Phycicoccus elongatus Lp2</name>
    <dbReference type="NCBI Taxonomy" id="1193181"/>
    <lineage>
        <taxon>Bacteria</taxon>
        <taxon>Bacillati</taxon>
        <taxon>Actinomycetota</taxon>
        <taxon>Actinomycetes</taxon>
        <taxon>Micrococcales</taxon>
        <taxon>Intrasporangiaceae</taxon>
        <taxon>Phycicoccus</taxon>
    </lineage>
</organism>
<proteinExistence type="predicted"/>